<dbReference type="InterPro" id="IPR013564">
    <property type="entry name" value="MurT_C"/>
</dbReference>
<dbReference type="AlphaFoldDB" id="A0AAU0Q052"/>
<proteinExistence type="inferred from homology"/>
<protein>
    <recommendedName>
        <fullName evidence="1">Lipid II isoglutaminyl synthase (glutamine-hydrolyzing) subunit MurT</fullName>
        <ecNumber evidence="1">6.3.5.13</ecNumber>
    </recommendedName>
</protein>
<dbReference type="GO" id="GO:0016881">
    <property type="term" value="F:acid-amino acid ligase activity"/>
    <property type="evidence" value="ECO:0007669"/>
    <property type="project" value="InterPro"/>
</dbReference>
<dbReference type="Gene3D" id="3.40.1190.10">
    <property type="entry name" value="Mur-like, catalytic domain"/>
    <property type="match status" value="1"/>
</dbReference>
<feature type="active site" evidence="1">
    <location>
        <position position="421"/>
    </location>
</feature>
<accession>A0AAU0Q052</accession>
<comment type="function">
    <text evidence="1">The lipid II isoglutaminyl synthase complex catalyzes the formation of alpha-D-isoglutamine in the cell wall lipid II stem peptide. The MurT subunit catalyzes the ATP-dependent amidation of D-glutamate residue of lipid II, converting it to an isoglutamine residue.</text>
</comment>
<organism evidence="4 5">
    <name type="scientific">Corynebacterium pseudokroppenstedtii</name>
    <dbReference type="NCBI Taxonomy" id="2804917"/>
    <lineage>
        <taxon>Bacteria</taxon>
        <taxon>Bacillati</taxon>
        <taxon>Actinomycetota</taxon>
        <taxon>Actinomycetes</taxon>
        <taxon>Mycobacteriales</taxon>
        <taxon>Corynebacteriaceae</taxon>
        <taxon>Corynebacterium</taxon>
    </lineage>
</organism>
<dbReference type="Proteomes" id="UP001174314">
    <property type="component" value="Chromosome"/>
</dbReference>
<comment type="caution">
    <text evidence="1">Lacks conserved residue(s) required for the propagation of feature annotation.</text>
</comment>
<dbReference type="Pfam" id="PF08353">
    <property type="entry name" value="MurT_C"/>
    <property type="match status" value="1"/>
</dbReference>
<keyword evidence="1" id="KW-0961">Cell wall biogenesis/degradation</keyword>
<keyword evidence="5" id="KW-1185">Reference proteome</keyword>
<dbReference type="GO" id="GO:0005524">
    <property type="term" value="F:ATP binding"/>
    <property type="evidence" value="ECO:0007669"/>
    <property type="project" value="UniProtKB-UniRule"/>
</dbReference>
<dbReference type="GO" id="GO:0008360">
    <property type="term" value="P:regulation of cell shape"/>
    <property type="evidence" value="ECO:0007669"/>
    <property type="project" value="UniProtKB-KW"/>
</dbReference>
<dbReference type="EMBL" id="CP137757">
    <property type="protein sequence ID" value="WPF25153.1"/>
    <property type="molecule type" value="Genomic_DNA"/>
</dbReference>
<name>A0AAU0Q052_9CORY</name>
<feature type="domain" description="Mur ligase central" evidence="2">
    <location>
        <begin position="112"/>
        <end position="226"/>
    </location>
</feature>
<evidence type="ECO:0000313" key="5">
    <source>
        <dbReference type="Proteomes" id="UP001174314"/>
    </source>
</evidence>
<dbReference type="PANTHER" id="PTHR23135:SF7">
    <property type="entry name" value="LIPID II ISOGLUTAMINYL SYNTHASE (GLUTAMINE-HYDROLYZING) SUBUNIT MURT"/>
    <property type="match status" value="1"/>
</dbReference>
<comment type="subunit">
    <text evidence="1">Forms a heterodimer with GatD.</text>
</comment>
<dbReference type="GO" id="GO:0046872">
    <property type="term" value="F:metal ion binding"/>
    <property type="evidence" value="ECO:0007669"/>
    <property type="project" value="UniProtKB-KW"/>
</dbReference>
<comment type="catalytic activity">
    <reaction evidence="1">
        <text>beta-D-GlcNAc-(1-&gt;4)-Mur2Ac(oyl-L-Ala-gamma-D-Glu-L-Lys-D-Ala-D-Ala)-di-trans,octa-cis-undecaprenyl diphosphate + ATP = beta-D-GlcNAc-(1-&gt;4)-Mur2Ac(oyl-L-Ala-gamma-D-O-P-Glu-L-Lys-D-Ala-D-Ala)-di-trans,octa-cis-undecaprenyl diphosphate + ADP</text>
        <dbReference type="Rhea" id="RHEA:59488"/>
        <dbReference type="ChEBI" id="CHEBI:30616"/>
        <dbReference type="ChEBI" id="CHEBI:60033"/>
        <dbReference type="ChEBI" id="CHEBI:143132"/>
        <dbReference type="ChEBI" id="CHEBI:456216"/>
    </reaction>
</comment>
<dbReference type="EC" id="6.3.5.13" evidence="1"/>
<comment type="pathway">
    <text evidence="1">Cell wall biogenesis; peptidoglycan biosynthesis.</text>
</comment>
<evidence type="ECO:0000313" key="4">
    <source>
        <dbReference type="EMBL" id="WPF25153.1"/>
    </source>
</evidence>
<dbReference type="HAMAP" id="MF_02214">
    <property type="entry name" value="Lipid_II_synth_MurT"/>
    <property type="match status" value="1"/>
</dbReference>
<evidence type="ECO:0000259" key="3">
    <source>
        <dbReference type="Pfam" id="PF08353"/>
    </source>
</evidence>
<dbReference type="InterPro" id="IPR043703">
    <property type="entry name" value="Lipid_II_synth_MurT"/>
</dbReference>
<keyword evidence="1" id="KW-0479">Metal-binding</keyword>
<evidence type="ECO:0000259" key="2">
    <source>
        <dbReference type="Pfam" id="PF08245"/>
    </source>
</evidence>
<reference evidence="4 5" key="1">
    <citation type="submission" date="2023-10" db="EMBL/GenBank/DDBJ databases">
        <title>complete genome sequence of Corynebacterium pseudokroppenstedtii P15-C1.</title>
        <authorList>
            <person name="Bruggemann H."/>
            <person name="Poehlein A."/>
        </authorList>
    </citation>
    <scope>NUCLEOTIDE SEQUENCE [LARGE SCALE GENOMIC DNA]</scope>
    <source>
        <strain evidence="4 5">P15_C1</strain>
    </source>
</reference>
<dbReference type="KEGG" id="cpsk:Q0N40_00895"/>
<keyword evidence="1" id="KW-0573">Peptidoglycan synthesis</keyword>
<keyword evidence="1" id="KW-0547">Nucleotide-binding</keyword>
<dbReference type="GO" id="GO:0140282">
    <property type="term" value="F:carbon-nitrogen ligase activity on lipid II"/>
    <property type="evidence" value="ECO:0007669"/>
    <property type="project" value="UniProtKB-UniRule"/>
</dbReference>
<dbReference type="PANTHER" id="PTHR23135">
    <property type="entry name" value="MUR LIGASE FAMILY MEMBER"/>
    <property type="match status" value="1"/>
</dbReference>
<dbReference type="Pfam" id="PF08245">
    <property type="entry name" value="Mur_ligase_M"/>
    <property type="match status" value="1"/>
</dbReference>
<gene>
    <name evidence="1" type="primary">murT</name>
    <name evidence="4" type="ORF">Q0N40_00895</name>
</gene>
<keyword evidence="1 4" id="KW-0436">Ligase</keyword>
<keyword evidence="1" id="KW-0067">ATP-binding</keyword>
<dbReference type="InterPro" id="IPR013221">
    <property type="entry name" value="Mur_ligase_cen"/>
</dbReference>
<sequence>MTENSDSTRSGVRERAVSSLHAFRQRADQILRSSADSVSDSLEARITSVTSDTPKAQLNTQGRAALALADAATWASKKTGRGSGGMIGGMIAAAIDPMIMGRINAGRPVALVTGTNGKSTTTRMLAAAARTAFTTATNEGGDNMDAGVVSALRAGGDYDVATLEVDEMHVPAIADKLDPQVLVLLNLSRDQLDRVGEINSIERALRGAVNKHPDMTVVANCDDVMVTSAAWDSPNVVWVSAGLGWQGESTSCPRTGGAIIRREVSDTMAADSSSQPTNHVEWYAAKSLPDGSEFRRPSPDYSMTPDGLRIDSESAAKATGVPPGTVLPLTLSLPGDANRGNAAQAVVAALALGADVKKGLAATENVQSVAGRYSTVSYAGRDVHLLLAKNPAGWQEALSMVDRSADGLVIATNGQVADGVDLSWLWDVRFENLDELAVVAAGERGADLAVRLGYAGVRHQLVKDALEAIRTCPPGRVEVLANYTAFRDLKRALDRAVAKDSKQNTADKEDTDAR</sequence>
<dbReference type="GO" id="GO:0071555">
    <property type="term" value="P:cell wall organization"/>
    <property type="evidence" value="ECO:0007669"/>
    <property type="project" value="UniProtKB-KW"/>
</dbReference>
<dbReference type="SUPFAM" id="SSF53623">
    <property type="entry name" value="MurD-like peptide ligases, catalytic domain"/>
    <property type="match status" value="1"/>
</dbReference>
<comment type="catalytic activity">
    <reaction evidence="1">
        <text>beta-D-GlcNAc-(1-&gt;4)-Mur2Ac(oyl-L-Ala-gamma-D-O-P-Glu-L-Lys-D-Ala-D-Ala)-di-trans,octa-cis-undecaprenyl diphosphate + NH4(+) = beta-D-GlcNAc-(1-&gt;4)-Mur2Ac(oyl-L-Ala-D-isoglutaminyl-L-Lys-D-Ala-D-Ala)-di-trans,octa-cis-undecaprenyl diphosphate + phosphate + H(+)</text>
        <dbReference type="Rhea" id="RHEA:57932"/>
        <dbReference type="ChEBI" id="CHEBI:15378"/>
        <dbReference type="ChEBI" id="CHEBI:28938"/>
        <dbReference type="ChEBI" id="CHEBI:43474"/>
        <dbReference type="ChEBI" id="CHEBI:62233"/>
        <dbReference type="ChEBI" id="CHEBI:143132"/>
    </reaction>
</comment>
<dbReference type="InterPro" id="IPR036565">
    <property type="entry name" value="Mur-like_cat_sf"/>
</dbReference>
<evidence type="ECO:0000256" key="1">
    <source>
        <dbReference type="HAMAP-Rule" id="MF_02214"/>
    </source>
</evidence>
<dbReference type="RefSeq" id="WP_236881769.1">
    <property type="nucleotide sequence ID" value="NZ_CP137757.1"/>
</dbReference>
<feature type="domain" description="Lipid II isoglutaminyl synthase (glutamine-hydrolyzing) subunit MurT C-terminal" evidence="3">
    <location>
        <begin position="387"/>
        <end position="486"/>
    </location>
</feature>
<dbReference type="GO" id="GO:0009252">
    <property type="term" value="P:peptidoglycan biosynthetic process"/>
    <property type="evidence" value="ECO:0007669"/>
    <property type="project" value="UniProtKB-UniRule"/>
</dbReference>
<comment type="similarity">
    <text evidence="1">Belongs to the MurCDEF family. MurT subfamily.</text>
</comment>
<keyword evidence="1" id="KW-0133">Cell shape</keyword>
<comment type="catalytic activity">
    <reaction evidence="1">
        <text>beta-D-GlcNAc-(1-&gt;4)-Mur2Ac(oyl-L-Ala-gamma-D-Glu-L-Lys-D-Ala-D-Ala)-di-trans,octa-cis-undecaprenyl diphosphate + L-glutamine + ATP + H2O = beta-D-GlcNAc-(1-&gt;4)-Mur2Ac(oyl-L-Ala-D-isoglutaminyl-L-Lys-D-Ala-D-Ala)-di-trans,octa-cis-undecaprenyl diphosphate + L-glutamate + ADP + phosphate + H(+)</text>
        <dbReference type="Rhea" id="RHEA:57928"/>
        <dbReference type="ChEBI" id="CHEBI:15377"/>
        <dbReference type="ChEBI" id="CHEBI:15378"/>
        <dbReference type="ChEBI" id="CHEBI:29985"/>
        <dbReference type="ChEBI" id="CHEBI:30616"/>
        <dbReference type="ChEBI" id="CHEBI:43474"/>
        <dbReference type="ChEBI" id="CHEBI:58359"/>
        <dbReference type="ChEBI" id="CHEBI:60033"/>
        <dbReference type="ChEBI" id="CHEBI:62233"/>
        <dbReference type="ChEBI" id="CHEBI:456216"/>
        <dbReference type="EC" id="6.3.5.13"/>
    </reaction>
</comment>